<evidence type="ECO:0000313" key="1">
    <source>
        <dbReference type="EMBL" id="KAH3720963.1"/>
    </source>
</evidence>
<organism evidence="1 2">
    <name type="scientific">Dreissena polymorpha</name>
    <name type="common">Zebra mussel</name>
    <name type="synonym">Mytilus polymorpha</name>
    <dbReference type="NCBI Taxonomy" id="45954"/>
    <lineage>
        <taxon>Eukaryota</taxon>
        <taxon>Metazoa</taxon>
        <taxon>Spiralia</taxon>
        <taxon>Lophotrochozoa</taxon>
        <taxon>Mollusca</taxon>
        <taxon>Bivalvia</taxon>
        <taxon>Autobranchia</taxon>
        <taxon>Heteroconchia</taxon>
        <taxon>Euheterodonta</taxon>
        <taxon>Imparidentia</taxon>
        <taxon>Neoheterodontei</taxon>
        <taxon>Myida</taxon>
        <taxon>Dreissenoidea</taxon>
        <taxon>Dreissenidae</taxon>
        <taxon>Dreissena</taxon>
    </lineage>
</organism>
<reference evidence="1" key="2">
    <citation type="submission" date="2020-11" db="EMBL/GenBank/DDBJ databases">
        <authorList>
            <person name="McCartney M.A."/>
            <person name="Auch B."/>
            <person name="Kono T."/>
            <person name="Mallez S."/>
            <person name="Becker A."/>
            <person name="Gohl D.M."/>
            <person name="Silverstein K.A.T."/>
            <person name="Koren S."/>
            <person name="Bechman K.B."/>
            <person name="Herman A."/>
            <person name="Abrahante J.E."/>
            <person name="Garbe J."/>
        </authorList>
    </citation>
    <scope>NUCLEOTIDE SEQUENCE</scope>
    <source>
        <strain evidence="1">Duluth1</strain>
        <tissue evidence="1">Whole animal</tissue>
    </source>
</reference>
<dbReference type="AlphaFoldDB" id="A0A9D4HKN6"/>
<gene>
    <name evidence="1" type="ORF">DPMN_063875</name>
</gene>
<comment type="caution">
    <text evidence="1">The sequence shown here is derived from an EMBL/GenBank/DDBJ whole genome shotgun (WGS) entry which is preliminary data.</text>
</comment>
<accession>A0A9D4HKN6</accession>
<reference evidence="1" key="1">
    <citation type="journal article" date="2019" name="bioRxiv">
        <title>The Genome of the Zebra Mussel, Dreissena polymorpha: A Resource for Invasive Species Research.</title>
        <authorList>
            <person name="McCartney M.A."/>
            <person name="Auch B."/>
            <person name="Kono T."/>
            <person name="Mallez S."/>
            <person name="Zhang Y."/>
            <person name="Obille A."/>
            <person name="Becker A."/>
            <person name="Abrahante J.E."/>
            <person name="Garbe J."/>
            <person name="Badalamenti J.P."/>
            <person name="Herman A."/>
            <person name="Mangelson H."/>
            <person name="Liachko I."/>
            <person name="Sullivan S."/>
            <person name="Sone E.D."/>
            <person name="Koren S."/>
            <person name="Silverstein K.A.T."/>
            <person name="Beckman K.B."/>
            <person name="Gohl D.M."/>
        </authorList>
    </citation>
    <scope>NUCLEOTIDE SEQUENCE</scope>
    <source>
        <strain evidence="1">Duluth1</strain>
        <tissue evidence="1">Whole animal</tissue>
    </source>
</reference>
<sequence>MLAREEEKQLQLNPTDRISQLDEVLTFQDIDGTSTSAAPLRPLSRTRSRIEEYTNQESDKVHQDLLTNSIYMPLELGIMFNTEVRKHIEKIPCYGFLMIDMENSRKLGLGSSERQKCDSCLTVRPYNKLVEELETMYGRRV</sequence>
<protein>
    <submittedName>
        <fullName evidence="1">Uncharacterized protein</fullName>
    </submittedName>
</protein>
<dbReference type="EMBL" id="JAIWYP010000013">
    <property type="protein sequence ID" value="KAH3720963.1"/>
    <property type="molecule type" value="Genomic_DNA"/>
</dbReference>
<keyword evidence="2" id="KW-1185">Reference proteome</keyword>
<proteinExistence type="predicted"/>
<evidence type="ECO:0000313" key="2">
    <source>
        <dbReference type="Proteomes" id="UP000828390"/>
    </source>
</evidence>
<name>A0A9D4HKN6_DREPO</name>
<dbReference type="Proteomes" id="UP000828390">
    <property type="component" value="Unassembled WGS sequence"/>
</dbReference>